<evidence type="ECO:0000313" key="12">
    <source>
        <dbReference type="Proteomes" id="UP001595840"/>
    </source>
</evidence>
<sequence>MSAVSPTVWRNLGLLLLLSWLTFSVARLTWLVAAQPNSFVAQGSSVNLPLLNQQKTQAGVDIESFAQLNPFGKAAAEAVVETVAPSIEDDAQETRLQLELQGVFATGDAASDKAIIANGANQSLYAIGDALPGGANVKLSKVLPDRIVIENNGRYELLWLYDESTRAKPASAPAPRPMRSSAKISQDVAQRFVNDKNLSAESLADVVKISLKREGPDVIGFEVRPGRDRDVFDNLGLQSGDIVTAVNGTKLSDAATAVEVAKSLRDAKQATLTILRRDQETTLDVSLE</sequence>
<evidence type="ECO:0000256" key="1">
    <source>
        <dbReference type="ARBA" id="ARBA00004533"/>
    </source>
</evidence>
<dbReference type="Pfam" id="PF11356">
    <property type="entry name" value="T2SSC"/>
    <property type="match status" value="1"/>
</dbReference>
<dbReference type="SUPFAM" id="SSF50156">
    <property type="entry name" value="PDZ domain-like"/>
    <property type="match status" value="1"/>
</dbReference>
<comment type="caution">
    <text evidence="11">The sequence shown here is derived from an EMBL/GenBank/DDBJ whole genome shotgun (WGS) entry which is preliminary data.</text>
</comment>
<feature type="domain" description="PDZ" evidence="10">
    <location>
        <begin position="208"/>
        <end position="279"/>
    </location>
</feature>
<keyword evidence="4" id="KW-1003">Cell membrane</keyword>
<accession>A0ABV8V098</accession>
<evidence type="ECO:0000256" key="9">
    <source>
        <dbReference type="ARBA" id="ARBA00023136"/>
    </source>
</evidence>
<gene>
    <name evidence="11" type="primary">gspC</name>
    <name evidence="11" type="ORF">ACFOX3_02330</name>
</gene>
<evidence type="ECO:0000256" key="3">
    <source>
        <dbReference type="ARBA" id="ARBA00022448"/>
    </source>
</evidence>
<evidence type="ECO:0000256" key="5">
    <source>
        <dbReference type="ARBA" id="ARBA00022519"/>
    </source>
</evidence>
<dbReference type="Gene3D" id="2.30.42.10">
    <property type="match status" value="1"/>
</dbReference>
<evidence type="ECO:0000256" key="8">
    <source>
        <dbReference type="ARBA" id="ARBA00022989"/>
    </source>
</evidence>
<keyword evidence="6" id="KW-0812">Transmembrane</keyword>
<keyword evidence="9" id="KW-0472">Membrane</keyword>
<keyword evidence="7" id="KW-0653">Protein transport</keyword>
<dbReference type="EMBL" id="JBHSCX010000003">
    <property type="protein sequence ID" value="MFC4361118.1"/>
    <property type="molecule type" value="Genomic_DNA"/>
</dbReference>
<evidence type="ECO:0000256" key="6">
    <source>
        <dbReference type="ARBA" id="ARBA00022692"/>
    </source>
</evidence>
<protein>
    <submittedName>
        <fullName evidence="11">Type II secretion system protein GspC</fullName>
    </submittedName>
</protein>
<dbReference type="Gene3D" id="2.30.30.830">
    <property type="match status" value="1"/>
</dbReference>
<dbReference type="InterPro" id="IPR024961">
    <property type="entry name" value="T2SS_GspC_N"/>
</dbReference>
<organism evidence="11 12">
    <name type="scientific">Simiduia curdlanivorans</name>
    <dbReference type="NCBI Taxonomy" id="1492769"/>
    <lineage>
        <taxon>Bacteria</taxon>
        <taxon>Pseudomonadati</taxon>
        <taxon>Pseudomonadota</taxon>
        <taxon>Gammaproteobacteria</taxon>
        <taxon>Cellvibrionales</taxon>
        <taxon>Cellvibrionaceae</taxon>
        <taxon>Simiduia</taxon>
    </lineage>
</organism>
<evidence type="ECO:0000256" key="4">
    <source>
        <dbReference type="ARBA" id="ARBA00022475"/>
    </source>
</evidence>
<reference evidence="12" key="1">
    <citation type="journal article" date="2019" name="Int. J. Syst. Evol. Microbiol.">
        <title>The Global Catalogue of Microorganisms (GCM) 10K type strain sequencing project: providing services to taxonomists for standard genome sequencing and annotation.</title>
        <authorList>
            <consortium name="The Broad Institute Genomics Platform"/>
            <consortium name="The Broad Institute Genome Sequencing Center for Infectious Disease"/>
            <person name="Wu L."/>
            <person name="Ma J."/>
        </authorList>
    </citation>
    <scope>NUCLEOTIDE SEQUENCE [LARGE SCALE GENOMIC DNA]</scope>
    <source>
        <strain evidence="12">CECT 8570</strain>
    </source>
</reference>
<dbReference type="InterPro" id="IPR036034">
    <property type="entry name" value="PDZ_sf"/>
</dbReference>
<evidence type="ECO:0000256" key="2">
    <source>
        <dbReference type="ARBA" id="ARBA00007986"/>
    </source>
</evidence>
<dbReference type="InterPro" id="IPR001478">
    <property type="entry name" value="PDZ"/>
</dbReference>
<dbReference type="NCBIfam" id="TIGR01713">
    <property type="entry name" value="typeII_sec_gspC"/>
    <property type="match status" value="1"/>
</dbReference>
<proteinExistence type="inferred from homology"/>
<keyword evidence="8" id="KW-1133">Transmembrane helix</keyword>
<keyword evidence="3" id="KW-0813">Transport</keyword>
<dbReference type="PROSITE" id="PS50106">
    <property type="entry name" value="PDZ"/>
    <property type="match status" value="1"/>
</dbReference>
<dbReference type="InterPro" id="IPR001639">
    <property type="entry name" value="T2SS_protein-GspC"/>
</dbReference>
<keyword evidence="5" id="KW-0997">Cell inner membrane</keyword>
<dbReference type="Pfam" id="PF13180">
    <property type="entry name" value="PDZ_2"/>
    <property type="match status" value="1"/>
</dbReference>
<dbReference type="RefSeq" id="WP_290260245.1">
    <property type="nucleotide sequence ID" value="NZ_JAUFQG010000004.1"/>
</dbReference>
<evidence type="ECO:0000256" key="7">
    <source>
        <dbReference type="ARBA" id="ARBA00022927"/>
    </source>
</evidence>
<keyword evidence="12" id="KW-1185">Reference proteome</keyword>
<comment type="similarity">
    <text evidence="2">Belongs to the GSP C family.</text>
</comment>
<name>A0ABV8V098_9GAMM</name>
<evidence type="ECO:0000313" key="11">
    <source>
        <dbReference type="EMBL" id="MFC4361118.1"/>
    </source>
</evidence>
<dbReference type="Proteomes" id="UP001595840">
    <property type="component" value="Unassembled WGS sequence"/>
</dbReference>
<comment type="subcellular location">
    <subcellularLocation>
        <location evidence="1">Cell inner membrane</location>
    </subcellularLocation>
</comment>
<evidence type="ECO:0000259" key="10">
    <source>
        <dbReference type="PROSITE" id="PS50106"/>
    </source>
</evidence>